<dbReference type="RefSeq" id="WP_167093086.1">
    <property type="nucleotide sequence ID" value="NZ_WHJG01000051.1"/>
</dbReference>
<name>A0ABX0ND84_9BURK</name>
<gene>
    <name evidence="2" type="ORF">F2P44_29730</name>
</gene>
<evidence type="ECO:0000256" key="1">
    <source>
        <dbReference type="SAM" id="MobiDB-lite"/>
    </source>
</evidence>
<evidence type="ECO:0000313" key="3">
    <source>
        <dbReference type="Proteomes" id="UP000621455"/>
    </source>
</evidence>
<proteinExistence type="predicted"/>
<comment type="caution">
    <text evidence="2">The sequence shown here is derived from an EMBL/GenBank/DDBJ whole genome shotgun (WGS) entry which is preliminary data.</text>
</comment>
<organism evidence="2 3">
    <name type="scientific">Massilia frigida</name>
    <dbReference type="NCBI Taxonomy" id="2609281"/>
    <lineage>
        <taxon>Bacteria</taxon>
        <taxon>Pseudomonadati</taxon>
        <taxon>Pseudomonadota</taxon>
        <taxon>Betaproteobacteria</taxon>
        <taxon>Burkholderiales</taxon>
        <taxon>Oxalobacteraceae</taxon>
        <taxon>Telluria group</taxon>
        <taxon>Massilia</taxon>
    </lineage>
</organism>
<keyword evidence="3" id="KW-1185">Reference proteome</keyword>
<sequence>MISNKEDRMNAFQHFAAQHAALHARHVLDEPARRAGRRPPSDIERKTFEHVRAHGGRTVAEIANALGVKSPELYAPLQRLKTLGQIKPNGTSGAITWKAARRGRSEVGSAPTCLASERGRPSLGRCSGQRNALAGRTSSPSSWPSTANASTAFARRSRRMTSDE</sequence>
<feature type="compositionally biased region" description="Basic residues" evidence="1">
    <location>
        <begin position="155"/>
        <end position="164"/>
    </location>
</feature>
<reference evidence="2 3" key="1">
    <citation type="submission" date="2019-10" db="EMBL/GenBank/DDBJ databases">
        <title>Taxonomy of Antarctic Massilia spp.: description of Massilia rubra sp. nov., Massilia aquatica sp. nov., Massilia mucilaginosa sp. nov., Massilia frigida sp. nov. isolated from streams, lakes and regoliths.</title>
        <authorList>
            <person name="Holochova P."/>
            <person name="Sedlacek I."/>
            <person name="Kralova S."/>
            <person name="Maslanova I."/>
            <person name="Busse H.-J."/>
            <person name="Stankova E."/>
            <person name="Vrbovska V."/>
            <person name="Kovarovic V."/>
            <person name="Bartak M."/>
            <person name="Svec P."/>
            <person name="Pantucek R."/>
        </authorList>
    </citation>
    <scope>NUCLEOTIDE SEQUENCE [LARGE SCALE GENOMIC DNA]</scope>
    <source>
        <strain evidence="2 3">CCM 8695</strain>
    </source>
</reference>
<evidence type="ECO:0000313" key="2">
    <source>
        <dbReference type="EMBL" id="NHZ83415.1"/>
    </source>
</evidence>
<feature type="region of interest" description="Disordered" evidence="1">
    <location>
        <begin position="101"/>
        <end position="164"/>
    </location>
</feature>
<accession>A0ABX0ND84</accession>
<dbReference type="EMBL" id="WHJG01000051">
    <property type="protein sequence ID" value="NHZ83415.1"/>
    <property type="molecule type" value="Genomic_DNA"/>
</dbReference>
<dbReference type="Proteomes" id="UP000621455">
    <property type="component" value="Unassembled WGS sequence"/>
</dbReference>
<protein>
    <submittedName>
        <fullName evidence="2">Uncharacterized protein</fullName>
    </submittedName>
</protein>
<feature type="compositionally biased region" description="Polar residues" evidence="1">
    <location>
        <begin position="136"/>
        <end position="151"/>
    </location>
</feature>